<keyword evidence="5" id="KW-1185">Reference proteome</keyword>
<dbReference type="Gene3D" id="3.80.10.10">
    <property type="entry name" value="Ribonuclease Inhibitor"/>
    <property type="match status" value="2"/>
</dbReference>
<dbReference type="EMBL" id="CATOUU010000248">
    <property type="protein sequence ID" value="CAI9922288.1"/>
    <property type="molecule type" value="Genomic_DNA"/>
</dbReference>
<dbReference type="Pfam" id="PF12799">
    <property type="entry name" value="LRR_4"/>
    <property type="match status" value="1"/>
</dbReference>
<proteinExistence type="predicted"/>
<dbReference type="PROSITE" id="PS51450">
    <property type="entry name" value="LRR"/>
    <property type="match status" value="2"/>
</dbReference>
<dbReference type="InterPro" id="IPR001611">
    <property type="entry name" value="Leu-rich_rpt"/>
</dbReference>
<sequence length="563" mass="66426">MEIFDNNTPLNNRLHKLCEKEVNNIASLNFDNSIFSALFLDVCLYKKFSQSVLAIQSVEKIIQFVSIQKLLQREEDITNKYEALSLETIKLDIEHQIQLRDQMIKIQQEYIQQKQSDNLENKFVTEHMDSLKFFDHLKNSNENIILIVRKCNDLIFDEVPTKIRNFERIQNMMQLQNMQIITLVINNWDIELELNMIRNLVALDLSANKIESCQYLVFPNSLKILNLSCNNISTLDQLHLVNLVELDLRNNKLKDIQQISKIHSLVKVNLSNNALSNIFPLYGNESIVELDISNNYIRRLNGHDQAKHGNVIMKNLKVLILQGNQSDNISDLRYISQLQHIDVSKNKSQFELQFQQIIFEVSDGILSYLFDYEDTIYDTIYDLMPLQYLYRIRYINLEGNSINNIWPLKRLVNLEALNVKDNLIVDINVVQYLIRLKRFNFSYNFVQDINVLFSVQLEEIQIEFNCVSQEYMDQLIEQNIIQKEFTQKTYSFGANEEKDKVKANRITKIFRTNDNNQNTNESIHRTKTQFKQMKRNISELIHRSVMNQVHFTRCAVELFQSLQ</sequence>
<dbReference type="InterPro" id="IPR032675">
    <property type="entry name" value="LRR_dom_sf"/>
</dbReference>
<dbReference type="InterPro" id="IPR025875">
    <property type="entry name" value="Leu-rich_rpt_4"/>
</dbReference>
<evidence type="ECO:0000313" key="3">
    <source>
        <dbReference type="EMBL" id="CAI9922288.1"/>
    </source>
</evidence>
<dbReference type="PANTHER" id="PTHR46652:SF3">
    <property type="entry name" value="LEUCINE-RICH REPEAT-CONTAINING PROTEIN 9"/>
    <property type="match status" value="1"/>
</dbReference>
<evidence type="ECO:0000256" key="1">
    <source>
        <dbReference type="ARBA" id="ARBA00022614"/>
    </source>
</evidence>
<dbReference type="AlphaFoldDB" id="A0AA86TUN6"/>
<dbReference type="InterPro" id="IPR050836">
    <property type="entry name" value="SDS22/Internalin_LRR"/>
</dbReference>
<accession>A0AA86TUN6</accession>
<dbReference type="EMBL" id="CAXDID020000024">
    <property type="protein sequence ID" value="CAL5989829.1"/>
    <property type="molecule type" value="Genomic_DNA"/>
</dbReference>
<name>A0AA86TUN6_9EUKA</name>
<reference evidence="4 5" key="2">
    <citation type="submission" date="2024-07" db="EMBL/GenBank/DDBJ databases">
        <authorList>
            <person name="Akdeniz Z."/>
        </authorList>
    </citation>
    <scope>NUCLEOTIDE SEQUENCE [LARGE SCALE GENOMIC DNA]</scope>
</reference>
<gene>
    <name evidence="4" type="ORF">HINF_LOCUS11050</name>
    <name evidence="3" type="ORF">HINF_LOCUS9933</name>
</gene>
<dbReference type="Proteomes" id="UP001642409">
    <property type="component" value="Unassembled WGS sequence"/>
</dbReference>
<keyword evidence="1" id="KW-0433">Leucine-rich repeat</keyword>
<comment type="caution">
    <text evidence="3">The sequence shown here is derived from an EMBL/GenBank/DDBJ whole genome shotgun (WGS) entry which is preliminary data.</text>
</comment>
<protein>
    <submittedName>
        <fullName evidence="3">Uncharacterized protein</fullName>
    </submittedName>
</protein>
<dbReference type="SUPFAM" id="SSF52058">
    <property type="entry name" value="L domain-like"/>
    <property type="match status" value="2"/>
</dbReference>
<organism evidence="3">
    <name type="scientific">Hexamita inflata</name>
    <dbReference type="NCBI Taxonomy" id="28002"/>
    <lineage>
        <taxon>Eukaryota</taxon>
        <taxon>Metamonada</taxon>
        <taxon>Diplomonadida</taxon>
        <taxon>Hexamitidae</taxon>
        <taxon>Hexamitinae</taxon>
        <taxon>Hexamita</taxon>
    </lineage>
</organism>
<dbReference type="PANTHER" id="PTHR46652">
    <property type="entry name" value="LEUCINE-RICH REPEAT AND IQ DOMAIN-CONTAINING PROTEIN 1-RELATED"/>
    <property type="match status" value="1"/>
</dbReference>
<keyword evidence="2" id="KW-0677">Repeat</keyword>
<evidence type="ECO:0000313" key="5">
    <source>
        <dbReference type="Proteomes" id="UP001642409"/>
    </source>
</evidence>
<evidence type="ECO:0000256" key="2">
    <source>
        <dbReference type="ARBA" id="ARBA00022737"/>
    </source>
</evidence>
<reference evidence="3" key="1">
    <citation type="submission" date="2023-06" db="EMBL/GenBank/DDBJ databases">
        <authorList>
            <person name="Kurt Z."/>
        </authorList>
    </citation>
    <scope>NUCLEOTIDE SEQUENCE</scope>
</reference>
<evidence type="ECO:0000313" key="4">
    <source>
        <dbReference type="EMBL" id="CAL5989829.1"/>
    </source>
</evidence>
<dbReference type="SMART" id="SM00365">
    <property type="entry name" value="LRR_SD22"/>
    <property type="match status" value="3"/>
</dbReference>